<proteinExistence type="predicted"/>
<reference evidence="2" key="1">
    <citation type="journal article" date="2007" name="PLoS ONE">
        <title>The first genome sequence of an elite grapevine cultivar (Pinot noir Vitis vinifera L.): coping with a highly heterozygous genome.</title>
        <authorList>
            <person name="Velasco R."/>
            <person name="Zharkikh A."/>
            <person name="Troggio M."/>
            <person name="Cartwright D.A."/>
            <person name="Cestaro A."/>
            <person name="Pruss D."/>
            <person name="Pindo M."/>
            <person name="FitzGerald L.M."/>
            <person name="Vezzulli S."/>
            <person name="Reid J."/>
            <person name="Malacarne G."/>
            <person name="Iliev D."/>
            <person name="Coppola G."/>
            <person name="Wardell B."/>
            <person name="Micheletti D."/>
            <person name="Macalma T."/>
            <person name="Facci M."/>
            <person name="Mitchell J.T."/>
            <person name="Perazzolli M."/>
            <person name="Eldredge G."/>
            <person name="Gatto P."/>
            <person name="Oyzerski R."/>
            <person name="Moretto M."/>
            <person name="Gutin N."/>
            <person name="Stefanini M."/>
            <person name="Chen Y."/>
            <person name="Segala C."/>
            <person name="Davenport C."/>
            <person name="Dematte L."/>
            <person name="Mraz A."/>
            <person name="Battilana J."/>
            <person name="Stormo K."/>
            <person name="Costa F."/>
            <person name="Tao Q."/>
            <person name="Si-Ammour A."/>
            <person name="Harkins T."/>
            <person name="Lackey A."/>
            <person name="Perbost C."/>
            <person name="Taillon B."/>
            <person name="Stella A."/>
            <person name="Solovyev V."/>
            <person name="Fawcett J.A."/>
            <person name="Sterck L."/>
            <person name="Vandepoele K."/>
            <person name="Grando S.M."/>
            <person name="Toppo S."/>
            <person name="Moser C."/>
            <person name="Lanchbury J."/>
            <person name="Bogden R."/>
            <person name="Skolnick M."/>
            <person name="Sgaramella V."/>
            <person name="Bhatnagar S.K."/>
            <person name="Fontana P."/>
            <person name="Gutin A."/>
            <person name="Van de Peer Y."/>
            <person name="Salamini F."/>
            <person name="Viola R."/>
        </authorList>
    </citation>
    <scope>NUCLEOTIDE SEQUENCE</scope>
</reference>
<dbReference type="AlphaFoldDB" id="A5C4A7"/>
<dbReference type="InterPro" id="IPR013103">
    <property type="entry name" value="RVT_2"/>
</dbReference>
<evidence type="ECO:0000313" key="2">
    <source>
        <dbReference type="EMBL" id="CAN77572.1"/>
    </source>
</evidence>
<protein>
    <recommendedName>
        <fullName evidence="1">Reverse transcriptase Ty1/copia-type domain-containing protein</fullName>
    </recommendedName>
</protein>
<dbReference type="PANTHER" id="PTHR11439">
    <property type="entry name" value="GAG-POL-RELATED RETROTRANSPOSON"/>
    <property type="match status" value="1"/>
</dbReference>
<evidence type="ECO:0000259" key="1">
    <source>
        <dbReference type="Pfam" id="PF07727"/>
    </source>
</evidence>
<gene>
    <name evidence="2" type="ORF">VITISV_008518</name>
</gene>
<sequence>MKCKSNGSIERYKARLVAKGFTRTYGIDYQETFGLVAKINSIRVLLSLAINFNWPLYQLDKRLARDFEIKDLGMLKHFLGMEFARSKKDIAFAVSMVSQFMHSLELEHFDVVYRNLRYLKRTPGRGLLFRKRGHLQVEVYTDVDWARNIMDRRSTSSYCTFIGGNLVTWQSKKQNAVGKSSVEAEFRTLAHGICEVMWIKRILEKLKIPSPSPMKAYYDNKVAISISHDPKHVEVDKLFIKEKLDNDLICMTYIPTTEQVVDIITKGLHGKQFDSLVGKLAMEDIFKPA</sequence>
<dbReference type="CDD" id="cd09272">
    <property type="entry name" value="RNase_HI_RT_Ty1"/>
    <property type="match status" value="1"/>
</dbReference>
<dbReference type="PANTHER" id="PTHR11439:SF440">
    <property type="entry name" value="INTEGRASE CATALYTIC DOMAIN-CONTAINING PROTEIN"/>
    <property type="match status" value="1"/>
</dbReference>
<organism evidence="2">
    <name type="scientific">Vitis vinifera</name>
    <name type="common">Grape</name>
    <dbReference type="NCBI Taxonomy" id="29760"/>
    <lineage>
        <taxon>Eukaryota</taxon>
        <taxon>Viridiplantae</taxon>
        <taxon>Streptophyta</taxon>
        <taxon>Embryophyta</taxon>
        <taxon>Tracheophyta</taxon>
        <taxon>Spermatophyta</taxon>
        <taxon>Magnoliopsida</taxon>
        <taxon>eudicotyledons</taxon>
        <taxon>Gunneridae</taxon>
        <taxon>Pentapetalae</taxon>
        <taxon>rosids</taxon>
        <taxon>Vitales</taxon>
        <taxon>Vitaceae</taxon>
        <taxon>Viteae</taxon>
        <taxon>Vitis</taxon>
    </lineage>
</organism>
<dbReference type="Pfam" id="PF07727">
    <property type="entry name" value="RVT_2"/>
    <property type="match status" value="1"/>
</dbReference>
<dbReference type="EMBL" id="AM481862">
    <property type="protein sequence ID" value="CAN77572.1"/>
    <property type="molecule type" value="Genomic_DNA"/>
</dbReference>
<accession>A5C4A7</accession>
<name>A5C4A7_VITVI</name>
<feature type="domain" description="Reverse transcriptase Ty1/copia-type" evidence="1">
    <location>
        <begin position="9"/>
        <end position="60"/>
    </location>
</feature>